<dbReference type="Proteomes" id="UP000247346">
    <property type="component" value="Unassembled WGS sequence"/>
</dbReference>
<protein>
    <submittedName>
        <fullName evidence="2">DUF1684 domain-containing protein</fullName>
    </submittedName>
</protein>
<evidence type="ECO:0000313" key="2">
    <source>
        <dbReference type="EMBL" id="PPU85231.1"/>
    </source>
</evidence>
<comment type="caution">
    <text evidence="2">The sequence shown here is derived from an EMBL/GenBank/DDBJ whole genome shotgun (WGS) entry which is preliminary data.</text>
</comment>
<dbReference type="InterPro" id="IPR012467">
    <property type="entry name" value="DUF1684"/>
</dbReference>
<dbReference type="PANTHER" id="PTHR41913">
    <property type="entry name" value="DUF1684 DOMAIN-CONTAINING PROTEIN"/>
    <property type="match status" value="1"/>
</dbReference>
<evidence type="ECO:0000313" key="3">
    <source>
        <dbReference type="Proteomes" id="UP000247346"/>
    </source>
</evidence>
<gene>
    <name evidence="2" type="ORF">XsacCFBP4641_01160</name>
</gene>
<dbReference type="PANTHER" id="PTHR41913:SF1">
    <property type="entry name" value="DUF1684 DOMAIN-CONTAINING PROTEIN"/>
    <property type="match status" value="1"/>
</dbReference>
<dbReference type="AlphaFoldDB" id="A0A2P5Z9F9"/>
<dbReference type="PROSITE" id="PS51257">
    <property type="entry name" value="PROKAR_LIPOPROTEIN"/>
    <property type="match status" value="1"/>
</dbReference>
<proteinExistence type="predicted"/>
<reference evidence="2 3" key="1">
    <citation type="submission" date="2016-08" db="EMBL/GenBank/DDBJ databases">
        <authorList>
            <person name="Seilhamer J.J."/>
        </authorList>
    </citation>
    <scope>NUCLEOTIDE SEQUENCE [LARGE SCALE GENOMIC DNA]</scope>
    <source>
        <strain evidence="2 3">CFBP4641</strain>
    </source>
</reference>
<feature type="region of interest" description="Disordered" evidence="1">
    <location>
        <begin position="30"/>
        <end position="52"/>
    </location>
</feature>
<evidence type="ECO:0000256" key="1">
    <source>
        <dbReference type="SAM" id="MobiDB-lite"/>
    </source>
</evidence>
<dbReference type="Pfam" id="PF07920">
    <property type="entry name" value="DUF1684"/>
    <property type="match status" value="1"/>
</dbReference>
<dbReference type="STRING" id="56458.SB85_04800"/>
<organism evidence="2 3">
    <name type="scientific">Xanthomonas sacchari</name>
    <dbReference type="NCBI Taxonomy" id="56458"/>
    <lineage>
        <taxon>Bacteria</taxon>
        <taxon>Pseudomonadati</taxon>
        <taxon>Pseudomonadota</taxon>
        <taxon>Gammaproteobacteria</taxon>
        <taxon>Lysobacterales</taxon>
        <taxon>Lysobacteraceae</taxon>
        <taxon>Xanthomonas</taxon>
    </lineage>
</organism>
<sequence length="319" mass="34853">MARDRGRTMRWREACGLALMLGLASCGERRTSADGADASPRAQSATHYREEVERNRAQRLATLRAPSGWLSFTGSGRLHSGVHRVGSAPDNDVQLPAGPAHLGMLQVDLQEGVHFQPAADATVQVNGQSFAGGRLETDAAHDTQTRLALGAQEFYVVRTGNLFGWRFRDPQAPARARFRGIDYFPIDPQWRVVADWHPVPAPQAMVLLTSIGTPQPLALVGSAEFVLRGRRYKLQVLRDGASQRLFLPFSDRTSGRESYGGARYLFVPAPQGERIVLDFNLAQNPPCAFTPHVVCPLAPVGNRLDVPVTAGEKNYVGAH</sequence>
<name>A0A2P5Z9F9_9XANT</name>
<dbReference type="EMBL" id="MDEK01000001">
    <property type="protein sequence ID" value="PPU85231.1"/>
    <property type="molecule type" value="Genomic_DNA"/>
</dbReference>
<accession>A0A2P5Z9F9</accession>